<organism evidence="1 2">
    <name type="scientific">Solea senegalensis</name>
    <name type="common">Senegalese sole</name>
    <dbReference type="NCBI Taxonomy" id="28829"/>
    <lineage>
        <taxon>Eukaryota</taxon>
        <taxon>Metazoa</taxon>
        <taxon>Chordata</taxon>
        <taxon>Craniata</taxon>
        <taxon>Vertebrata</taxon>
        <taxon>Euteleostomi</taxon>
        <taxon>Actinopterygii</taxon>
        <taxon>Neopterygii</taxon>
        <taxon>Teleostei</taxon>
        <taxon>Neoteleostei</taxon>
        <taxon>Acanthomorphata</taxon>
        <taxon>Carangaria</taxon>
        <taxon>Pleuronectiformes</taxon>
        <taxon>Pleuronectoidei</taxon>
        <taxon>Soleidae</taxon>
        <taxon>Solea</taxon>
    </lineage>
</organism>
<dbReference type="AlphaFoldDB" id="A0AAV6SF07"/>
<evidence type="ECO:0000313" key="2">
    <source>
        <dbReference type="Proteomes" id="UP000693946"/>
    </source>
</evidence>
<gene>
    <name evidence="1" type="ORF">JOB18_022336</name>
</gene>
<reference evidence="1 2" key="1">
    <citation type="journal article" date="2021" name="Sci. Rep.">
        <title>Chromosome anchoring in Senegalese sole (Solea senegalensis) reveals sex-associated markers and genome rearrangements in flatfish.</title>
        <authorList>
            <person name="Guerrero-Cozar I."/>
            <person name="Gomez-Garrido J."/>
            <person name="Berbel C."/>
            <person name="Martinez-Blanch J.F."/>
            <person name="Alioto T."/>
            <person name="Claros M.G."/>
            <person name="Gagnaire P.A."/>
            <person name="Manchado M."/>
        </authorList>
    </citation>
    <scope>NUCLEOTIDE SEQUENCE [LARGE SCALE GENOMIC DNA]</scope>
    <source>
        <strain evidence="1">Sse05_10M</strain>
    </source>
</reference>
<sequence>METLTRFKHFTPHDLFAVCLLGRRTTGEELNTRVSSGMSADAGTDVAAMSKDLNASSPLPVFWILPLTLVTLPSVGVDRSIVPSFSNSSIDYIKHVPSSFHVNVNLDRRREEGDRSLLLVLFFR</sequence>
<evidence type="ECO:0000313" key="1">
    <source>
        <dbReference type="EMBL" id="KAG7516084.1"/>
    </source>
</evidence>
<comment type="caution">
    <text evidence="1">The sequence shown here is derived from an EMBL/GenBank/DDBJ whole genome shotgun (WGS) entry which is preliminary data.</text>
</comment>
<name>A0AAV6SF07_SOLSE</name>
<dbReference type="EMBL" id="JAGKHQ010000005">
    <property type="protein sequence ID" value="KAG7516084.1"/>
    <property type="molecule type" value="Genomic_DNA"/>
</dbReference>
<accession>A0AAV6SF07</accession>
<protein>
    <submittedName>
        <fullName evidence="1">Uncharacterized protein</fullName>
    </submittedName>
</protein>
<dbReference type="Proteomes" id="UP000693946">
    <property type="component" value="Linkage Group LG13"/>
</dbReference>
<proteinExistence type="predicted"/>
<keyword evidence="2" id="KW-1185">Reference proteome</keyword>